<dbReference type="AlphaFoldDB" id="A0A398CWF8"/>
<keyword evidence="4" id="KW-1185">Reference proteome</keyword>
<reference evidence="3 4" key="1">
    <citation type="submission" date="2018-09" db="EMBL/GenBank/DDBJ databases">
        <title>Cohnella cavernae sp. nov., isolated from a karst cave.</title>
        <authorList>
            <person name="Zhu H."/>
        </authorList>
    </citation>
    <scope>NUCLEOTIDE SEQUENCE [LARGE SCALE GENOMIC DNA]</scope>
    <source>
        <strain evidence="3 4">K2E09-144</strain>
    </source>
</reference>
<comment type="caution">
    <text evidence="3">The sequence shown here is derived from an EMBL/GenBank/DDBJ whole genome shotgun (WGS) entry which is preliminary data.</text>
</comment>
<feature type="domain" description="Thioredoxin" evidence="2">
    <location>
        <begin position="30"/>
        <end position="168"/>
    </location>
</feature>
<dbReference type="PANTHER" id="PTHR42852:SF1">
    <property type="entry name" value="THIOREDOXIN-LIKE PROTEIN YNEN"/>
    <property type="match status" value="1"/>
</dbReference>
<organism evidence="3 4">
    <name type="scientific">Cohnella faecalis</name>
    <dbReference type="NCBI Taxonomy" id="2315694"/>
    <lineage>
        <taxon>Bacteria</taxon>
        <taxon>Bacillati</taxon>
        <taxon>Bacillota</taxon>
        <taxon>Bacilli</taxon>
        <taxon>Bacillales</taxon>
        <taxon>Paenibacillaceae</taxon>
        <taxon>Cohnella</taxon>
    </lineage>
</organism>
<protein>
    <submittedName>
        <fullName evidence="3">TlpA family protein disulfide reductase</fullName>
    </submittedName>
</protein>
<dbReference type="InterPro" id="IPR013766">
    <property type="entry name" value="Thioredoxin_domain"/>
</dbReference>
<sequence>MKIRYLYVGALMLALLIYAVWPQPAEEAEATIGESAPRIELTSLDGLTYALRPSSDDKLLVVNFWATWCEPCKKEARELQAFYEKHRDKVELVAVNLTSKDKEADVRTFATKYDLRLPVLLDEKSKAADAYHIAGLPTTYWIDSSGIVAGRKVGPVDRLFLEGLLPEE</sequence>
<dbReference type="PROSITE" id="PS51352">
    <property type="entry name" value="THIOREDOXIN_2"/>
    <property type="match status" value="1"/>
</dbReference>
<dbReference type="EMBL" id="QXJM01000036">
    <property type="protein sequence ID" value="RIE03551.1"/>
    <property type="molecule type" value="Genomic_DNA"/>
</dbReference>
<dbReference type="Proteomes" id="UP000266340">
    <property type="component" value="Unassembled WGS sequence"/>
</dbReference>
<dbReference type="InterPro" id="IPR000866">
    <property type="entry name" value="AhpC/TSA"/>
</dbReference>
<dbReference type="Pfam" id="PF00578">
    <property type="entry name" value="AhpC-TSA"/>
    <property type="match status" value="1"/>
</dbReference>
<dbReference type="SUPFAM" id="SSF52833">
    <property type="entry name" value="Thioredoxin-like"/>
    <property type="match status" value="1"/>
</dbReference>
<dbReference type="InterPro" id="IPR050553">
    <property type="entry name" value="Thioredoxin_ResA/DsbE_sf"/>
</dbReference>
<keyword evidence="1" id="KW-1015">Disulfide bond</keyword>
<dbReference type="InterPro" id="IPR017937">
    <property type="entry name" value="Thioredoxin_CS"/>
</dbReference>
<proteinExistence type="predicted"/>
<gene>
    <name evidence="3" type="ORF">D3H35_10950</name>
</gene>
<dbReference type="PANTHER" id="PTHR42852">
    <property type="entry name" value="THIOL:DISULFIDE INTERCHANGE PROTEIN DSBE"/>
    <property type="match status" value="1"/>
</dbReference>
<evidence type="ECO:0000256" key="1">
    <source>
        <dbReference type="ARBA" id="ARBA00023157"/>
    </source>
</evidence>
<name>A0A398CWF8_9BACL</name>
<dbReference type="GO" id="GO:0016209">
    <property type="term" value="F:antioxidant activity"/>
    <property type="evidence" value="ECO:0007669"/>
    <property type="project" value="InterPro"/>
</dbReference>
<dbReference type="InterPro" id="IPR036249">
    <property type="entry name" value="Thioredoxin-like_sf"/>
</dbReference>
<dbReference type="GO" id="GO:0016491">
    <property type="term" value="F:oxidoreductase activity"/>
    <property type="evidence" value="ECO:0007669"/>
    <property type="project" value="InterPro"/>
</dbReference>
<dbReference type="OrthoDB" id="25753at2"/>
<dbReference type="RefSeq" id="WP_119149263.1">
    <property type="nucleotide sequence ID" value="NZ_JBHSOV010000021.1"/>
</dbReference>
<evidence type="ECO:0000313" key="3">
    <source>
        <dbReference type="EMBL" id="RIE03551.1"/>
    </source>
</evidence>
<dbReference type="PROSITE" id="PS00194">
    <property type="entry name" value="THIOREDOXIN_1"/>
    <property type="match status" value="1"/>
</dbReference>
<evidence type="ECO:0000313" key="4">
    <source>
        <dbReference type="Proteomes" id="UP000266340"/>
    </source>
</evidence>
<evidence type="ECO:0000259" key="2">
    <source>
        <dbReference type="PROSITE" id="PS51352"/>
    </source>
</evidence>
<dbReference type="Gene3D" id="3.40.30.10">
    <property type="entry name" value="Glutaredoxin"/>
    <property type="match status" value="1"/>
</dbReference>
<dbReference type="CDD" id="cd02966">
    <property type="entry name" value="TlpA_like_family"/>
    <property type="match status" value="1"/>
</dbReference>
<accession>A0A398CWF8</accession>